<sequence>MDLDPETAARQLDKGKDDGPLKDDLTHSKYFTMLKCRRQLDKGKDDGPPLKDDPTYSKYFTMLKMVSRICPYDVAISPVHPGCTLLNTSASSSDNYRGC</sequence>
<dbReference type="AlphaFoldDB" id="A0ABD3N0W6"/>
<organism evidence="2 3">
    <name type="scientific">Stephanodiscus triporus</name>
    <dbReference type="NCBI Taxonomy" id="2934178"/>
    <lineage>
        <taxon>Eukaryota</taxon>
        <taxon>Sar</taxon>
        <taxon>Stramenopiles</taxon>
        <taxon>Ochrophyta</taxon>
        <taxon>Bacillariophyta</taxon>
        <taxon>Coscinodiscophyceae</taxon>
        <taxon>Thalassiosirophycidae</taxon>
        <taxon>Stephanodiscales</taxon>
        <taxon>Stephanodiscaceae</taxon>
        <taxon>Stephanodiscus</taxon>
    </lineage>
</organism>
<accession>A0ABD3N0W6</accession>
<proteinExistence type="predicted"/>
<evidence type="ECO:0000313" key="3">
    <source>
        <dbReference type="Proteomes" id="UP001530315"/>
    </source>
</evidence>
<keyword evidence="3" id="KW-1185">Reference proteome</keyword>
<name>A0ABD3N0W6_9STRA</name>
<comment type="caution">
    <text evidence="2">The sequence shown here is derived from an EMBL/GenBank/DDBJ whole genome shotgun (WGS) entry which is preliminary data.</text>
</comment>
<feature type="region of interest" description="Disordered" evidence="1">
    <location>
        <begin position="1"/>
        <end position="23"/>
    </location>
</feature>
<evidence type="ECO:0000256" key="1">
    <source>
        <dbReference type="SAM" id="MobiDB-lite"/>
    </source>
</evidence>
<protein>
    <submittedName>
        <fullName evidence="2">Uncharacterized protein</fullName>
    </submittedName>
</protein>
<dbReference type="EMBL" id="JALLAZ020001645">
    <property type="protein sequence ID" value="KAL3769790.1"/>
    <property type="molecule type" value="Genomic_DNA"/>
</dbReference>
<gene>
    <name evidence="2" type="ORF">ACHAW5_007622</name>
</gene>
<evidence type="ECO:0000313" key="2">
    <source>
        <dbReference type="EMBL" id="KAL3769790.1"/>
    </source>
</evidence>
<feature type="compositionally biased region" description="Basic and acidic residues" evidence="1">
    <location>
        <begin position="11"/>
        <end position="23"/>
    </location>
</feature>
<dbReference type="Proteomes" id="UP001530315">
    <property type="component" value="Unassembled WGS sequence"/>
</dbReference>
<reference evidence="2 3" key="1">
    <citation type="submission" date="2024-10" db="EMBL/GenBank/DDBJ databases">
        <title>Updated reference genomes for cyclostephanoid diatoms.</title>
        <authorList>
            <person name="Roberts W.R."/>
            <person name="Alverson A.J."/>
        </authorList>
    </citation>
    <scope>NUCLEOTIDE SEQUENCE [LARGE SCALE GENOMIC DNA]</scope>
    <source>
        <strain evidence="2 3">AJA276-08</strain>
    </source>
</reference>